<keyword evidence="4" id="KW-1185">Reference proteome</keyword>
<dbReference type="SUPFAM" id="SSF51556">
    <property type="entry name" value="Metallo-dependent hydrolases"/>
    <property type="match status" value="1"/>
</dbReference>
<organism evidence="3 4">
    <name type="scientific">Phreatobacter stygius</name>
    <dbReference type="NCBI Taxonomy" id="1940610"/>
    <lineage>
        <taxon>Bacteria</taxon>
        <taxon>Pseudomonadati</taxon>
        <taxon>Pseudomonadota</taxon>
        <taxon>Alphaproteobacteria</taxon>
        <taxon>Hyphomicrobiales</taxon>
        <taxon>Phreatobacteraceae</taxon>
        <taxon>Phreatobacter</taxon>
    </lineage>
</organism>
<feature type="domain" description="Amidohydrolase-related" evidence="2">
    <location>
        <begin position="55"/>
        <end position="409"/>
    </location>
</feature>
<dbReference type="OrthoDB" id="9796020at2"/>
<dbReference type="Gene3D" id="3.20.20.140">
    <property type="entry name" value="Metal-dependent hydrolases"/>
    <property type="match status" value="1"/>
</dbReference>
<comment type="similarity">
    <text evidence="1">Belongs to the metallo-dependent hydrolases superfamily. ATZ/TRZ family.</text>
</comment>
<reference evidence="3 4" key="1">
    <citation type="submission" date="2019-04" db="EMBL/GenBank/DDBJ databases">
        <title>Phreatobacter aquaticus sp. nov.</title>
        <authorList>
            <person name="Choi A."/>
        </authorList>
    </citation>
    <scope>NUCLEOTIDE SEQUENCE [LARGE SCALE GENOMIC DNA]</scope>
    <source>
        <strain evidence="3 4">KCTC 52518</strain>
    </source>
</reference>
<dbReference type="KEGG" id="pstg:E8M01_24660"/>
<evidence type="ECO:0000313" key="4">
    <source>
        <dbReference type="Proteomes" id="UP000298781"/>
    </source>
</evidence>
<dbReference type="PANTHER" id="PTHR43794">
    <property type="entry name" value="AMINOHYDROLASE SSNA-RELATED"/>
    <property type="match status" value="1"/>
</dbReference>
<evidence type="ECO:0000256" key="1">
    <source>
        <dbReference type="ARBA" id="ARBA00006745"/>
    </source>
</evidence>
<dbReference type="Proteomes" id="UP000298781">
    <property type="component" value="Chromosome"/>
</dbReference>
<dbReference type="InterPro" id="IPR050287">
    <property type="entry name" value="MTA/SAH_deaminase"/>
</dbReference>
<gene>
    <name evidence="3" type="ORF">E8M01_24660</name>
</gene>
<dbReference type="PANTHER" id="PTHR43794:SF5">
    <property type="entry name" value="CHLOROHYDROLASE FAMILY PROTEIN"/>
    <property type="match status" value="1"/>
</dbReference>
<dbReference type="EMBL" id="CP039690">
    <property type="protein sequence ID" value="QCI67147.1"/>
    <property type="molecule type" value="Genomic_DNA"/>
</dbReference>
<dbReference type="InterPro" id="IPR032466">
    <property type="entry name" value="Metal_Hydrolase"/>
</dbReference>
<protein>
    <recommendedName>
        <fullName evidence="2">Amidohydrolase-related domain-containing protein</fullName>
    </recommendedName>
</protein>
<proteinExistence type="inferred from homology"/>
<dbReference type="SUPFAM" id="SSF51338">
    <property type="entry name" value="Composite domain of metallo-dependent hydrolases"/>
    <property type="match status" value="1"/>
</dbReference>
<dbReference type="GO" id="GO:0016810">
    <property type="term" value="F:hydrolase activity, acting on carbon-nitrogen (but not peptide) bonds"/>
    <property type="evidence" value="ECO:0007669"/>
    <property type="project" value="InterPro"/>
</dbReference>
<sequence length="439" mass="47010">MAKRTLIKGAQVVTMDDALGDFAEADILVEDGVIRAVGASLDAGGAETIDATDMIALPGIIDAHNCLWQTVLRGFVPDLWPGSYFSQFLPLRSKFRPEDNFNAAYLGGFEMLSYGTTTVVDYCHNVRGPGYAEASIRALKETGIRHVFSYSFMSAQPDGFARPEDRFADARLTHDRFHDPAGLTTINIGVESLGAPGLEAQLAFARELGVASCIHVHQADAVTELARRGLIGPDLMVIHGNALTNGELELMAKARMPICFTPSADVQGTPADVVRRAMERGVDVVFGCDVPCHVASDPIGQLRVMYNVQGFIDGAMARSFGSVAGRRPPVGPGMPLLKPRDLIRIATITTARVLGLDDRLGSLTPGKRADILLVRKGPFGGSVAPDACAHLLLQTSPRDIDTVMVDGRIRMRGGALQGFDARRAKAMMADSRGRILGAA</sequence>
<dbReference type="InterPro" id="IPR006680">
    <property type="entry name" value="Amidohydro-rel"/>
</dbReference>
<evidence type="ECO:0000259" key="2">
    <source>
        <dbReference type="Pfam" id="PF01979"/>
    </source>
</evidence>
<dbReference type="Gene3D" id="2.30.40.10">
    <property type="entry name" value="Urease, subunit C, domain 1"/>
    <property type="match status" value="1"/>
</dbReference>
<dbReference type="RefSeq" id="WP_136962582.1">
    <property type="nucleotide sequence ID" value="NZ_CP039690.1"/>
</dbReference>
<dbReference type="AlphaFoldDB" id="A0A4D7BH70"/>
<evidence type="ECO:0000313" key="3">
    <source>
        <dbReference type="EMBL" id="QCI67147.1"/>
    </source>
</evidence>
<dbReference type="Pfam" id="PF01979">
    <property type="entry name" value="Amidohydro_1"/>
    <property type="match status" value="1"/>
</dbReference>
<dbReference type="InterPro" id="IPR011059">
    <property type="entry name" value="Metal-dep_hydrolase_composite"/>
</dbReference>
<name>A0A4D7BH70_9HYPH</name>
<accession>A0A4D7BH70</accession>